<organism evidence="2 3">
    <name type="scientific">Streptomyces durbertensis</name>
    <dbReference type="NCBI Taxonomy" id="2448886"/>
    <lineage>
        <taxon>Bacteria</taxon>
        <taxon>Bacillati</taxon>
        <taxon>Actinomycetota</taxon>
        <taxon>Actinomycetes</taxon>
        <taxon>Kitasatosporales</taxon>
        <taxon>Streptomycetaceae</taxon>
        <taxon>Streptomyces</taxon>
    </lineage>
</organism>
<name>A0ABR6EM01_9ACTN</name>
<dbReference type="Proteomes" id="UP000766698">
    <property type="component" value="Unassembled WGS sequence"/>
</dbReference>
<evidence type="ECO:0008006" key="4">
    <source>
        <dbReference type="Google" id="ProtNLM"/>
    </source>
</evidence>
<evidence type="ECO:0000256" key="1">
    <source>
        <dbReference type="SAM" id="MobiDB-lite"/>
    </source>
</evidence>
<dbReference type="EMBL" id="WMLF01000408">
    <property type="protein sequence ID" value="MBB1246107.1"/>
    <property type="molecule type" value="Genomic_DNA"/>
</dbReference>
<proteinExistence type="predicted"/>
<dbReference type="SUPFAM" id="SSF56059">
    <property type="entry name" value="Glutathione synthetase ATP-binding domain-like"/>
    <property type="match status" value="1"/>
</dbReference>
<dbReference type="Gene3D" id="3.30.470.20">
    <property type="entry name" value="ATP-grasp fold, B domain"/>
    <property type="match status" value="1"/>
</dbReference>
<comment type="caution">
    <text evidence="2">The sequence shown here is derived from an EMBL/GenBank/DDBJ whole genome shotgun (WGS) entry which is preliminary data.</text>
</comment>
<accession>A0ABR6EM01</accession>
<gene>
    <name evidence="2" type="ORF">GL263_21490</name>
</gene>
<feature type="region of interest" description="Disordered" evidence="1">
    <location>
        <begin position="200"/>
        <end position="222"/>
    </location>
</feature>
<evidence type="ECO:0000313" key="3">
    <source>
        <dbReference type="Proteomes" id="UP000766698"/>
    </source>
</evidence>
<evidence type="ECO:0000313" key="2">
    <source>
        <dbReference type="EMBL" id="MBB1246107.1"/>
    </source>
</evidence>
<protein>
    <recommendedName>
        <fullName evidence="4">ATP-grasp domain-containing protein</fullName>
    </recommendedName>
</protein>
<keyword evidence="3" id="KW-1185">Reference proteome</keyword>
<reference evidence="3" key="1">
    <citation type="journal article" date="2020" name="Syst. Appl. Microbiol.">
        <title>Streptomyces alkaliterrae sp. nov., isolated from an alkaline soil, and emended descriptions of Streptomyces alkaliphilus, Streptomyces calidiresistens and Streptomyces durbertensis.</title>
        <authorList>
            <person name="Swiecimska M."/>
            <person name="Golinska P."/>
            <person name="Nouioui I."/>
            <person name="Wypij M."/>
            <person name="Rai M."/>
            <person name="Sangal V."/>
            <person name="Goodfellow M."/>
        </authorList>
    </citation>
    <scope>NUCLEOTIDE SEQUENCE [LARGE SCALE GENOMIC DNA]</scope>
    <source>
        <strain evidence="3">DSM 104538</strain>
    </source>
</reference>
<sequence>MNPPPTPLAVLLNPRVQTVRAAREVGARTLMVGPDLTAPGMSRVLAEADQVLEADWRSYRRLTAALSHLAGARQTAVFGFERATALAAARANFALRLPGSSPLSVAVLSDALALRERVNELTGASVRFEACERERLPKAACQVGFPCTVRPRGATSADDAVLLRGVIDAEVVADRLPGGEVIVEEYLDGPRVLVEAHSHHGTHTVVATTPPLPTGGSGPRERVRRVGARADGGSTKGLGDLGDDVAPAVHRLVADTLDAADYAFGPSLTTIALTAHGPRLVASGPCTVPDSTLPAVSVAALLELRTPAHRAQAS</sequence>
<dbReference type="RefSeq" id="WP_182857385.1">
    <property type="nucleotide sequence ID" value="NZ_WMLF01000408.1"/>
</dbReference>